<comment type="caution">
    <text evidence="1">The sequence shown here is derived from an EMBL/GenBank/DDBJ whole genome shotgun (WGS) entry which is preliminary data.</text>
</comment>
<sequence>MSAIGNHGKIVAISGKIIAVAADGTQRILKVGDIVAVGERLIVPADGNIELQTNDGNIVKIAEARDLTITDDVFGHAGHDSTDAALATPTLPAEAQQILGALQQGQDPLQNLEATAAGLTAAGAEDGGSSYTILGRVTESVSSASLDSSISTDESTTTQASTSTLDAVVENQPSILQVDTNTVAEDTPATGNVLVNDSDADDTLSVVKVTVDDRSYDVVAGEDTLVELETGILTISSDGHYTFTPAANWNGEVPTISYTTNTGSSSTLNITVTPVDDASVLVTDSNTVA</sequence>
<evidence type="ECO:0000313" key="1">
    <source>
        <dbReference type="EMBL" id="MEQ6289771.1"/>
    </source>
</evidence>
<dbReference type="EMBL" id="JBEFLD010000002">
    <property type="protein sequence ID" value="MEQ6289771.1"/>
    <property type="molecule type" value="Genomic_DNA"/>
</dbReference>
<dbReference type="RefSeq" id="WP_349584336.1">
    <property type="nucleotide sequence ID" value="NZ_JBEFLD010000002.1"/>
</dbReference>
<dbReference type="Gene3D" id="2.60.40.1200">
    <property type="match status" value="1"/>
</dbReference>
<organism evidence="1 2">
    <name type="scientific">Vogesella oryzagri</name>
    <dbReference type="NCBI Taxonomy" id="3160864"/>
    <lineage>
        <taxon>Bacteria</taxon>
        <taxon>Pseudomonadati</taxon>
        <taxon>Pseudomonadota</taxon>
        <taxon>Betaproteobacteria</taxon>
        <taxon>Neisseriales</taxon>
        <taxon>Chromobacteriaceae</taxon>
        <taxon>Vogesella</taxon>
    </lineage>
</organism>
<dbReference type="Pfam" id="PF17963">
    <property type="entry name" value="Big_9"/>
    <property type="match status" value="1"/>
</dbReference>
<protein>
    <submittedName>
        <fullName evidence="1">Retention module-containing protein</fullName>
    </submittedName>
</protein>
<name>A0ABV1M0L5_9NEIS</name>
<dbReference type="NCBIfam" id="NF033682">
    <property type="entry name" value="retention_LapA"/>
    <property type="match status" value="1"/>
</dbReference>
<feature type="non-terminal residue" evidence="1">
    <location>
        <position position="289"/>
    </location>
</feature>
<proteinExistence type="predicted"/>
<gene>
    <name evidence="1" type="ORF">ABNW52_04000</name>
</gene>
<reference evidence="1" key="1">
    <citation type="submission" date="2024-06" db="EMBL/GenBank/DDBJ databases">
        <title>Genome sequence of Vogesella sp. MAHUQ-64.</title>
        <authorList>
            <person name="Huq M.A."/>
        </authorList>
    </citation>
    <scope>NUCLEOTIDE SEQUENCE</scope>
    <source>
        <strain evidence="1">MAHUQ-64</strain>
    </source>
</reference>
<dbReference type="InterPro" id="IPR047777">
    <property type="entry name" value="LapA-like_RM"/>
</dbReference>
<dbReference type="Proteomes" id="UP001433638">
    <property type="component" value="Unassembled WGS sequence"/>
</dbReference>
<evidence type="ECO:0000313" key="2">
    <source>
        <dbReference type="Proteomes" id="UP001433638"/>
    </source>
</evidence>
<keyword evidence="2" id="KW-1185">Reference proteome</keyword>
<accession>A0ABV1M0L5</accession>